<proteinExistence type="predicted"/>
<gene>
    <name evidence="1" type="ORF">AFUS01_LOCUS8962</name>
</gene>
<dbReference type="AlphaFoldDB" id="A0A8J2JIV0"/>
<evidence type="ECO:0000313" key="1">
    <source>
        <dbReference type="EMBL" id="CAG7719647.1"/>
    </source>
</evidence>
<dbReference type="Proteomes" id="UP000708208">
    <property type="component" value="Unassembled WGS sequence"/>
</dbReference>
<organism evidence="1 2">
    <name type="scientific">Allacma fusca</name>
    <dbReference type="NCBI Taxonomy" id="39272"/>
    <lineage>
        <taxon>Eukaryota</taxon>
        <taxon>Metazoa</taxon>
        <taxon>Ecdysozoa</taxon>
        <taxon>Arthropoda</taxon>
        <taxon>Hexapoda</taxon>
        <taxon>Collembola</taxon>
        <taxon>Symphypleona</taxon>
        <taxon>Sminthuridae</taxon>
        <taxon>Allacma</taxon>
    </lineage>
</organism>
<evidence type="ECO:0000313" key="2">
    <source>
        <dbReference type="Proteomes" id="UP000708208"/>
    </source>
</evidence>
<accession>A0A8J2JIV0</accession>
<sequence length="47" mass="5110">MSARLSVVPRRLSLTKRSSAAIGTCTWTVLEPRTSTTLTSTFPRASN</sequence>
<comment type="caution">
    <text evidence="1">The sequence shown here is derived from an EMBL/GenBank/DDBJ whole genome shotgun (WGS) entry which is preliminary data.</text>
</comment>
<protein>
    <submittedName>
        <fullName evidence="1">Uncharacterized protein</fullName>
    </submittedName>
</protein>
<keyword evidence="2" id="KW-1185">Reference proteome</keyword>
<feature type="non-terminal residue" evidence="1">
    <location>
        <position position="47"/>
    </location>
</feature>
<reference evidence="1" key="1">
    <citation type="submission" date="2021-06" db="EMBL/GenBank/DDBJ databases">
        <authorList>
            <person name="Hodson N. C."/>
            <person name="Mongue J. A."/>
            <person name="Jaron S. K."/>
        </authorList>
    </citation>
    <scope>NUCLEOTIDE SEQUENCE</scope>
</reference>
<name>A0A8J2JIV0_9HEXA</name>
<dbReference type="EMBL" id="CAJVCH010063216">
    <property type="protein sequence ID" value="CAG7719647.1"/>
    <property type="molecule type" value="Genomic_DNA"/>
</dbReference>